<feature type="compositionally biased region" description="Low complexity" evidence="1">
    <location>
        <begin position="41"/>
        <end position="64"/>
    </location>
</feature>
<dbReference type="EMBL" id="CAJEWN010002305">
    <property type="protein sequence ID" value="CAD2203037.1"/>
    <property type="molecule type" value="Genomic_DNA"/>
</dbReference>
<gene>
    <name evidence="3" type="ORF">MENT_LOCUS56700</name>
</gene>
<dbReference type="AlphaFoldDB" id="A0A6V7XWM2"/>
<accession>A0A6V7XWM2</accession>
<feature type="region of interest" description="Disordered" evidence="1">
    <location>
        <begin position="112"/>
        <end position="135"/>
    </location>
</feature>
<evidence type="ECO:0000256" key="1">
    <source>
        <dbReference type="SAM" id="MobiDB-lite"/>
    </source>
</evidence>
<name>A0A6V7XWM2_MELEN</name>
<keyword evidence="2" id="KW-0812">Transmembrane</keyword>
<proteinExistence type="predicted"/>
<evidence type="ECO:0000256" key="2">
    <source>
        <dbReference type="SAM" id="Phobius"/>
    </source>
</evidence>
<sequence>MSSSKSNFDEINLNENITEQPKPDKTSFNTSSEPVIEQQNTPTIPKKSPKSSVSSGSISPVTPSSTPPLPAALTNPQSPAFYSLVSGIEIEESSGDDTFVEARSELMVKEENKEMVAETKQQYQQQQPPKPPRQADIVNSATLETNIEEKQEKVVQQSNKPNELPMLRFPCFANELPMLRFFAPNAGNEVPPSPLPSDQQPKQHSPPPNYTSVYPPLSQPTGQLPPSCFAGTQGGSVYTPKATYYIDGNVGGPAIIISQGESKIATPVFLFAPDPYGEEYLRRRRALSFLSCTLILLPLFTLLLIILSWGSYYY</sequence>
<reference evidence="3 4" key="1">
    <citation type="submission" date="2020-08" db="EMBL/GenBank/DDBJ databases">
        <authorList>
            <person name="Koutsovoulos G."/>
            <person name="Danchin GJ E."/>
        </authorList>
    </citation>
    <scope>NUCLEOTIDE SEQUENCE [LARGE SCALE GENOMIC DNA]</scope>
</reference>
<dbReference type="Proteomes" id="UP000580250">
    <property type="component" value="Unassembled WGS sequence"/>
</dbReference>
<organism evidence="3 4">
    <name type="scientific">Meloidogyne enterolobii</name>
    <name type="common">Root-knot nematode worm</name>
    <name type="synonym">Meloidogyne mayaguensis</name>
    <dbReference type="NCBI Taxonomy" id="390850"/>
    <lineage>
        <taxon>Eukaryota</taxon>
        <taxon>Metazoa</taxon>
        <taxon>Ecdysozoa</taxon>
        <taxon>Nematoda</taxon>
        <taxon>Chromadorea</taxon>
        <taxon>Rhabditida</taxon>
        <taxon>Tylenchina</taxon>
        <taxon>Tylenchomorpha</taxon>
        <taxon>Tylenchoidea</taxon>
        <taxon>Meloidogynidae</taxon>
        <taxon>Meloidogyninae</taxon>
        <taxon>Meloidogyne</taxon>
    </lineage>
</organism>
<feature type="region of interest" description="Disordered" evidence="1">
    <location>
        <begin position="1"/>
        <end position="77"/>
    </location>
</feature>
<keyword evidence="2" id="KW-1133">Transmembrane helix</keyword>
<feature type="region of interest" description="Disordered" evidence="1">
    <location>
        <begin position="187"/>
        <end position="217"/>
    </location>
</feature>
<protein>
    <submittedName>
        <fullName evidence="3">Uncharacterized protein</fullName>
    </submittedName>
</protein>
<feature type="compositionally biased region" description="Polar residues" evidence="1">
    <location>
        <begin position="26"/>
        <end position="40"/>
    </location>
</feature>
<evidence type="ECO:0000313" key="4">
    <source>
        <dbReference type="Proteomes" id="UP000580250"/>
    </source>
</evidence>
<dbReference type="OrthoDB" id="5901155at2759"/>
<comment type="caution">
    <text evidence="3">The sequence shown here is derived from an EMBL/GenBank/DDBJ whole genome shotgun (WGS) entry which is preliminary data.</text>
</comment>
<keyword evidence="2" id="KW-0472">Membrane</keyword>
<evidence type="ECO:0000313" key="3">
    <source>
        <dbReference type="EMBL" id="CAD2203037.1"/>
    </source>
</evidence>
<feature type="transmembrane region" description="Helical" evidence="2">
    <location>
        <begin position="286"/>
        <end position="309"/>
    </location>
</feature>